<feature type="transmembrane region" description="Helical" evidence="16">
    <location>
        <begin position="150"/>
        <end position="168"/>
    </location>
</feature>
<dbReference type="GO" id="GO:0015648">
    <property type="term" value="F:lipid-linked peptidoglycan transporter activity"/>
    <property type="evidence" value="ECO:0007669"/>
    <property type="project" value="TreeGrafter"/>
</dbReference>
<dbReference type="PROSITE" id="PS00428">
    <property type="entry name" value="FTSW_RODA_SPOVE"/>
    <property type="match status" value="1"/>
</dbReference>
<evidence type="ECO:0000256" key="6">
    <source>
        <dbReference type="ARBA" id="ARBA00022984"/>
    </source>
</evidence>
<keyword evidence="17" id="KW-0131">Cell cycle</keyword>
<organism evidence="17 18">
    <name type="scientific">Helicobacter fennelliae</name>
    <dbReference type="NCBI Taxonomy" id="215"/>
    <lineage>
        <taxon>Bacteria</taxon>
        <taxon>Pseudomonadati</taxon>
        <taxon>Campylobacterota</taxon>
        <taxon>Epsilonproteobacteria</taxon>
        <taxon>Campylobacterales</taxon>
        <taxon>Helicobacteraceae</taxon>
        <taxon>Helicobacter</taxon>
    </lineage>
</organism>
<evidence type="ECO:0000256" key="14">
    <source>
        <dbReference type="ARBA" id="ARBA00044770"/>
    </source>
</evidence>
<evidence type="ECO:0000256" key="12">
    <source>
        <dbReference type="ARBA" id="ARBA00041185"/>
    </source>
</evidence>
<keyword evidence="3" id="KW-0808">Transferase</keyword>
<evidence type="ECO:0000256" key="13">
    <source>
        <dbReference type="ARBA" id="ARBA00041418"/>
    </source>
</evidence>
<keyword evidence="17" id="KW-0132">Cell division</keyword>
<feature type="transmembrane region" description="Helical" evidence="16">
    <location>
        <begin position="110"/>
        <end position="129"/>
    </location>
</feature>
<evidence type="ECO:0000256" key="10">
    <source>
        <dbReference type="ARBA" id="ARBA00033270"/>
    </source>
</evidence>
<evidence type="ECO:0000256" key="1">
    <source>
        <dbReference type="ARBA" id="ARBA00004141"/>
    </source>
</evidence>
<dbReference type="GO" id="GO:0032153">
    <property type="term" value="C:cell division site"/>
    <property type="evidence" value="ECO:0007669"/>
    <property type="project" value="TreeGrafter"/>
</dbReference>
<dbReference type="PANTHER" id="PTHR30474">
    <property type="entry name" value="CELL CYCLE PROTEIN"/>
    <property type="match status" value="1"/>
</dbReference>
<evidence type="ECO:0000313" key="17">
    <source>
        <dbReference type="EMBL" id="SQB97647.1"/>
    </source>
</evidence>
<dbReference type="GO" id="GO:0005886">
    <property type="term" value="C:plasma membrane"/>
    <property type="evidence" value="ECO:0007669"/>
    <property type="project" value="TreeGrafter"/>
</dbReference>
<dbReference type="GO" id="GO:0009252">
    <property type="term" value="P:peptidoglycan biosynthetic process"/>
    <property type="evidence" value="ECO:0007669"/>
    <property type="project" value="UniProtKB-KW"/>
</dbReference>
<keyword evidence="5" id="KW-0133">Cell shape</keyword>
<evidence type="ECO:0000256" key="16">
    <source>
        <dbReference type="SAM" id="Phobius"/>
    </source>
</evidence>
<evidence type="ECO:0000256" key="8">
    <source>
        <dbReference type="ARBA" id="ARBA00023136"/>
    </source>
</evidence>
<dbReference type="Pfam" id="PF01098">
    <property type="entry name" value="FTSW_RODA_SPOVE"/>
    <property type="match status" value="1"/>
</dbReference>
<accession>A0A2X3B7H5</accession>
<sequence length="396" mass="43761">MFDSRADSRLFTYVCMLIVIGVVMSYSLTTYTILLYNYSKFHFFERECIAALIGILMMWILSQTNPDRFFLKIGFLLFFFSFFVMIIMPFLPESLATSAGGAKRWIRLPFISIAPSEFFKIGFVFFLAWSFSRKFGKSAESSTRTIAQEILIILPYIAVFLIAVFLIAVLQNDLGQVVLLALTLVIMLIAAGGSSGLFGILILTSGSLATIFITISPHRILRLKLWWANAQDSILTLLPTRFADYLRVDNLPEPYQIYHATNAIYNGSFFGNGLGNGVIKLGFLSEVHTDMVLAGISEELGFVGLCVCVLLLVCVVFRILKNANRVQNDVYYLFCVGIAMLIGLSFVINALGIAGMIPLKGIAVPFLSYGGSSMLANCLAIGLVLSLSQAAKYSKP</sequence>
<feature type="transmembrane region" description="Helical" evidence="16">
    <location>
        <begin position="300"/>
        <end position="320"/>
    </location>
</feature>
<reference evidence="17 18" key="1">
    <citation type="submission" date="2018-06" db="EMBL/GenBank/DDBJ databases">
        <authorList>
            <consortium name="Pathogen Informatics"/>
            <person name="Doyle S."/>
        </authorList>
    </citation>
    <scope>NUCLEOTIDE SEQUENCE [LARGE SCALE GENOMIC DNA]</scope>
    <source>
        <strain evidence="17 18">NCTC13102</strain>
    </source>
</reference>
<dbReference type="EC" id="2.4.99.28" evidence="14"/>
<evidence type="ECO:0000256" key="5">
    <source>
        <dbReference type="ARBA" id="ARBA00022960"/>
    </source>
</evidence>
<dbReference type="InterPro" id="IPR001182">
    <property type="entry name" value="FtsW/RodA"/>
</dbReference>
<evidence type="ECO:0000256" key="7">
    <source>
        <dbReference type="ARBA" id="ARBA00022989"/>
    </source>
</evidence>
<dbReference type="PANTHER" id="PTHR30474:SF2">
    <property type="entry name" value="PEPTIDOGLYCAN GLYCOSYLTRANSFERASE FTSW-RELATED"/>
    <property type="match status" value="1"/>
</dbReference>
<feature type="transmembrane region" description="Helical" evidence="16">
    <location>
        <begin position="69"/>
        <end position="90"/>
    </location>
</feature>
<dbReference type="AlphaFoldDB" id="A0A2X3B7H5"/>
<comment type="similarity">
    <text evidence="11">Belongs to the SEDS family. FtsW subfamily.</text>
</comment>
<evidence type="ECO:0000256" key="3">
    <source>
        <dbReference type="ARBA" id="ARBA00022679"/>
    </source>
</evidence>
<keyword evidence="4 16" id="KW-0812">Transmembrane</keyword>
<keyword evidence="2" id="KW-0328">Glycosyltransferase</keyword>
<evidence type="ECO:0000313" key="18">
    <source>
        <dbReference type="Proteomes" id="UP000250166"/>
    </source>
</evidence>
<evidence type="ECO:0000256" key="9">
    <source>
        <dbReference type="ARBA" id="ARBA00032370"/>
    </source>
</evidence>
<comment type="catalytic activity">
    <reaction evidence="15">
        <text>[GlcNAc-(1-&gt;4)-Mur2Ac(oyl-L-Ala-gamma-D-Glu-L-Lys-D-Ala-D-Ala)](n)-di-trans,octa-cis-undecaprenyl diphosphate + beta-D-GlcNAc-(1-&gt;4)-Mur2Ac(oyl-L-Ala-gamma-D-Glu-L-Lys-D-Ala-D-Ala)-di-trans,octa-cis-undecaprenyl diphosphate = [GlcNAc-(1-&gt;4)-Mur2Ac(oyl-L-Ala-gamma-D-Glu-L-Lys-D-Ala-D-Ala)](n+1)-di-trans,octa-cis-undecaprenyl diphosphate + di-trans,octa-cis-undecaprenyl diphosphate + H(+)</text>
        <dbReference type="Rhea" id="RHEA:23708"/>
        <dbReference type="Rhea" id="RHEA-COMP:9602"/>
        <dbReference type="Rhea" id="RHEA-COMP:9603"/>
        <dbReference type="ChEBI" id="CHEBI:15378"/>
        <dbReference type="ChEBI" id="CHEBI:58405"/>
        <dbReference type="ChEBI" id="CHEBI:60033"/>
        <dbReference type="ChEBI" id="CHEBI:78435"/>
        <dbReference type="EC" id="2.4.99.28"/>
    </reaction>
</comment>
<evidence type="ECO:0000256" key="11">
    <source>
        <dbReference type="ARBA" id="ARBA00038053"/>
    </source>
</evidence>
<feature type="transmembrane region" description="Helical" evidence="16">
    <location>
        <begin position="43"/>
        <end position="62"/>
    </location>
</feature>
<dbReference type="InterPro" id="IPR018365">
    <property type="entry name" value="Cell_cycle_FtsW-rel_CS"/>
</dbReference>
<keyword evidence="7 16" id="KW-1133">Transmembrane helix</keyword>
<dbReference type="GO" id="GO:0051301">
    <property type="term" value="P:cell division"/>
    <property type="evidence" value="ECO:0007669"/>
    <property type="project" value="UniProtKB-KW"/>
</dbReference>
<feature type="transmembrane region" description="Helical" evidence="16">
    <location>
        <begin position="366"/>
        <end position="387"/>
    </location>
</feature>
<dbReference type="GO" id="GO:0008955">
    <property type="term" value="F:peptidoglycan glycosyltransferase activity"/>
    <property type="evidence" value="ECO:0007669"/>
    <property type="project" value="UniProtKB-EC"/>
</dbReference>
<dbReference type="GO" id="GO:0008360">
    <property type="term" value="P:regulation of cell shape"/>
    <property type="evidence" value="ECO:0007669"/>
    <property type="project" value="UniProtKB-KW"/>
</dbReference>
<dbReference type="EMBL" id="UAWL01000006">
    <property type="protein sequence ID" value="SQB97647.1"/>
    <property type="molecule type" value="Genomic_DNA"/>
</dbReference>
<feature type="transmembrane region" description="Helical" evidence="16">
    <location>
        <begin position="12"/>
        <end position="37"/>
    </location>
</feature>
<evidence type="ECO:0000256" key="15">
    <source>
        <dbReference type="ARBA" id="ARBA00049902"/>
    </source>
</evidence>
<gene>
    <name evidence="17" type="primary">ftsW</name>
    <name evidence="17" type="ORF">NCTC13102_00299</name>
</gene>
<name>A0A2X3B7H5_9HELI</name>
<keyword evidence="8 16" id="KW-0472">Membrane</keyword>
<keyword evidence="6" id="KW-0573">Peptidoglycan synthesis</keyword>
<evidence type="ECO:0000256" key="2">
    <source>
        <dbReference type="ARBA" id="ARBA00022676"/>
    </source>
</evidence>
<dbReference type="Proteomes" id="UP000250166">
    <property type="component" value="Unassembled WGS sequence"/>
</dbReference>
<comment type="subcellular location">
    <subcellularLocation>
        <location evidence="1">Membrane</location>
        <topology evidence="1">Multi-pass membrane protein</topology>
    </subcellularLocation>
</comment>
<protein>
    <recommendedName>
        <fullName evidence="12">Probable peptidoglycan glycosyltransferase FtsW</fullName>
        <ecNumber evidence="14">2.4.99.28</ecNumber>
    </recommendedName>
    <alternativeName>
        <fullName evidence="13">Cell division protein FtsW</fullName>
    </alternativeName>
    <alternativeName>
        <fullName evidence="10">Cell wall polymerase</fullName>
    </alternativeName>
    <alternativeName>
        <fullName evidence="9">Peptidoglycan polymerase</fullName>
    </alternativeName>
</protein>
<dbReference type="RefSeq" id="WP_023949633.1">
    <property type="nucleotide sequence ID" value="NZ_UAWL01000006.1"/>
</dbReference>
<feature type="transmembrane region" description="Helical" evidence="16">
    <location>
        <begin position="332"/>
        <end position="354"/>
    </location>
</feature>
<proteinExistence type="inferred from homology"/>
<evidence type="ECO:0000256" key="4">
    <source>
        <dbReference type="ARBA" id="ARBA00022692"/>
    </source>
</evidence>